<keyword evidence="10" id="KW-1185">Reference proteome</keyword>
<evidence type="ECO:0000259" key="8">
    <source>
        <dbReference type="PROSITE" id="PS01179"/>
    </source>
</evidence>
<protein>
    <recommendedName>
        <fullName evidence="3">Carboxyl-terminal PDZ ligand of neuronal nitric oxide synthase protein</fullName>
    </recommendedName>
    <alternativeName>
        <fullName evidence="5">C-terminal PDZ ligand of neuronal nitric oxide synthase protein</fullName>
    </alternativeName>
    <alternativeName>
        <fullName evidence="4">Nitric oxide synthase 1 adaptor protein</fullName>
    </alternativeName>
</protein>
<dbReference type="Ensembl" id="ENSCSET00000015999.1">
    <property type="protein sequence ID" value="ENSCSEP00000015803.1"/>
    <property type="gene ID" value="ENSCSEG00000010154.1"/>
</dbReference>
<name>A0A3P8VKL2_CYNSE</name>
<dbReference type="PANTHER" id="PTHR11232">
    <property type="entry name" value="PHOSPHOTYROSINE INTERACTION DOMAIN-CONTAINING FAMILY MEMBER"/>
    <property type="match status" value="1"/>
</dbReference>
<feature type="compositionally biased region" description="Acidic residues" evidence="7">
    <location>
        <begin position="198"/>
        <end position="210"/>
    </location>
</feature>
<evidence type="ECO:0000256" key="6">
    <source>
        <dbReference type="SAM" id="Coils"/>
    </source>
</evidence>
<dbReference type="Pfam" id="PF00640">
    <property type="entry name" value="PID"/>
    <property type="match status" value="1"/>
</dbReference>
<dbReference type="FunFam" id="2.30.29.30:FF:000124">
    <property type="entry name" value="carboxyl-terminal PDZ ligand of neuronal nitric oxide synthase protein-like"/>
    <property type="match status" value="1"/>
</dbReference>
<feature type="compositionally biased region" description="Low complexity" evidence="7">
    <location>
        <begin position="395"/>
        <end position="410"/>
    </location>
</feature>
<dbReference type="GeneID" id="103395810"/>
<dbReference type="InterPro" id="IPR011993">
    <property type="entry name" value="PH-like_dom_sf"/>
</dbReference>
<dbReference type="Proteomes" id="UP000265120">
    <property type="component" value="Chromosome 20"/>
</dbReference>
<reference evidence="9" key="3">
    <citation type="submission" date="2025-09" db="UniProtKB">
        <authorList>
            <consortium name="Ensembl"/>
        </authorList>
    </citation>
    <scope>IDENTIFICATION</scope>
</reference>
<dbReference type="PROSITE" id="PS01179">
    <property type="entry name" value="PID"/>
    <property type="match status" value="1"/>
</dbReference>
<feature type="region of interest" description="Disordered" evidence="7">
    <location>
        <begin position="353"/>
        <end position="445"/>
    </location>
</feature>
<evidence type="ECO:0000256" key="4">
    <source>
        <dbReference type="ARBA" id="ARBA00075003"/>
    </source>
</evidence>
<organism evidence="9 10">
    <name type="scientific">Cynoglossus semilaevis</name>
    <name type="common">Tongue sole</name>
    <dbReference type="NCBI Taxonomy" id="244447"/>
    <lineage>
        <taxon>Eukaryota</taxon>
        <taxon>Metazoa</taxon>
        <taxon>Chordata</taxon>
        <taxon>Craniata</taxon>
        <taxon>Vertebrata</taxon>
        <taxon>Euteleostomi</taxon>
        <taxon>Actinopterygii</taxon>
        <taxon>Neopterygii</taxon>
        <taxon>Teleostei</taxon>
        <taxon>Neoteleostei</taxon>
        <taxon>Acanthomorphata</taxon>
        <taxon>Carangaria</taxon>
        <taxon>Pleuronectiformes</taxon>
        <taxon>Pleuronectoidei</taxon>
        <taxon>Cynoglossidae</taxon>
        <taxon>Cynoglossinae</taxon>
        <taxon>Cynoglossus</taxon>
    </lineage>
</organism>
<reference evidence="9" key="2">
    <citation type="submission" date="2025-08" db="UniProtKB">
        <authorList>
            <consortium name="Ensembl"/>
        </authorList>
    </citation>
    <scope>IDENTIFICATION</scope>
</reference>
<evidence type="ECO:0000313" key="10">
    <source>
        <dbReference type="Proteomes" id="UP000265120"/>
    </source>
</evidence>
<evidence type="ECO:0000256" key="7">
    <source>
        <dbReference type="SAM" id="MobiDB-lite"/>
    </source>
</evidence>
<evidence type="ECO:0000313" key="9">
    <source>
        <dbReference type="Ensembl" id="ENSCSEP00000015803.1"/>
    </source>
</evidence>
<feature type="region of interest" description="Disordered" evidence="7">
    <location>
        <begin position="170"/>
        <end position="224"/>
    </location>
</feature>
<proteinExistence type="predicted"/>
<dbReference type="KEGG" id="csem:103395810"/>
<evidence type="ECO:0000256" key="2">
    <source>
        <dbReference type="ARBA" id="ARBA00054402"/>
    </source>
</evidence>
<dbReference type="InParanoid" id="A0A3P8VKL2"/>
<accession>A0A3P8VKL2</accession>
<keyword evidence="1 6" id="KW-0175">Coiled coil</keyword>
<dbReference type="OrthoDB" id="10030336at2759"/>
<feature type="compositionally biased region" description="Polar residues" evidence="7">
    <location>
        <begin position="353"/>
        <end position="382"/>
    </location>
</feature>
<dbReference type="STRING" id="244447.ENSCSEP00000015803"/>
<feature type="coiled-coil region" evidence="6">
    <location>
        <begin position="261"/>
        <end position="316"/>
    </location>
</feature>
<evidence type="ECO:0000256" key="5">
    <source>
        <dbReference type="ARBA" id="ARBA00075107"/>
    </source>
</evidence>
<comment type="function">
    <text evidence="2">Adapter protein involved in neuronal nitric-oxide (NO) synthesis regulation via its association with nNOS/NOS1. The complex formed with NOS1 and synapsins is necessary for specific NO and synapsin functions at a presynaptic level. Mediates an indirect interaction between NOS1 and RASD1 leading to enhance the ability of NOS1 to activate RASD1. Competes with DLG4 for interaction with NOS1, possibly affecting NOS1 activity by regulating the interaction between NOS1 and DLG4. In kidney podocytes, plays a role in podosomes and filopodia formation through CDC42 activation.</text>
</comment>
<dbReference type="PANTHER" id="PTHR11232:SF76">
    <property type="entry name" value="CARBOXYL-TERMINAL PDZ LIGAND OF NEURONAL NITRIC OXIDE SYNTHASE PROTEIN"/>
    <property type="match status" value="1"/>
</dbReference>
<dbReference type="SUPFAM" id="SSF50729">
    <property type="entry name" value="PH domain-like"/>
    <property type="match status" value="1"/>
</dbReference>
<feature type="region of interest" description="Disordered" evidence="7">
    <location>
        <begin position="464"/>
        <end position="513"/>
    </location>
</feature>
<evidence type="ECO:0000256" key="3">
    <source>
        <dbReference type="ARBA" id="ARBA00067706"/>
    </source>
</evidence>
<dbReference type="InterPro" id="IPR051133">
    <property type="entry name" value="Adapter_Engulfment-Domain"/>
</dbReference>
<dbReference type="GO" id="GO:0050998">
    <property type="term" value="F:nitric-oxide synthase binding"/>
    <property type="evidence" value="ECO:0007669"/>
    <property type="project" value="TreeGrafter"/>
</dbReference>
<sequence length="513" mass="56592">MPGVTKYNLVDDVHDLRIPMHNEEVFKHGVSFEAKYIGSLEVGRPGSRMEIVAAMRRIRYEFKLKNIKKKKVNIVVSTDYIKVLLRKKKKRKGSSWDESTFLVAEDPIYRIFYVSHDAQDLKIFSYIARDGQNNVFRCYVFKSKRKSQAVRIVRTVGQAFDVCHQLTLQQKDDEKDEEDGKDEQSEAPSGKKRSAPTEDTDLEATTEESIDCVSSSDLEKSRKDDAVRNAAEVSDSLSPILGACVTAPLTADAPSSAEHEVQLLHKQLQQQEQQALAAAAQVHVLQEQLSVEVSARNEAQARVQRLLQQNTDLLQHISLLVKQIQELELKASGRLTSMGSQDSLLEITFRARPSQQNSLTPSSSIDPVASRSQLQISDTPWVSTLPGPYSPGTTGPDSSPLSLSGSSSGGVRFERFRFSSRAPDIQEQGRDLGETPSDGGPDEISLLGQQVLGALELLRFRESGIGSEYESNTDESDDRDSWGAGEGADGGARLSNVMNSESPSDCLGEEMAV</sequence>
<reference evidence="9 10" key="1">
    <citation type="journal article" date="2014" name="Nat. Genet.">
        <title>Whole-genome sequence of a flatfish provides insights into ZW sex chromosome evolution and adaptation to a benthic lifestyle.</title>
        <authorList>
            <person name="Chen S."/>
            <person name="Zhang G."/>
            <person name="Shao C."/>
            <person name="Huang Q."/>
            <person name="Liu G."/>
            <person name="Zhang P."/>
            <person name="Song W."/>
            <person name="An N."/>
            <person name="Chalopin D."/>
            <person name="Volff J.N."/>
            <person name="Hong Y."/>
            <person name="Li Q."/>
            <person name="Sha Z."/>
            <person name="Zhou H."/>
            <person name="Xie M."/>
            <person name="Yu Q."/>
            <person name="Liu Y."/>
            <person name="Xiang H."/>
            <person name="Wang N."/>
            <person name="Wu K."/>
            <person name="Yang C."/>
            <person name="Zhou Q."/>
            <person name="Liao X."/>
            <person name="Yang L."/>
            <person name="Hu Q."/>
            <person name="Zhang J."/>
            <person name="Meng L."/>
            <person name="Jin L."/>
            <person name="Tian Y."/>
            <person name="Lian J."/>
            <person name="Yang J."/>
            <person name="Miao G."/>
            <person name="Liu S."/>
            <person name="Liang Z."/>
            <person name="Yan F."/>
            <person name="Li Y."/>
            <person name="Sun B."/>
            <person name="Zhang H."/>
            <person name="Zhang J."/>
            <person name="Zhu Y."/>
            <person name="Du M."/>
            <person name="Zhao Y."/>
            <person name="Schartl M."/>
            <person name="Tang Q."/>
            <person name="Wang J."/>
        </authorList>
    </citation>
    <scope>NUCLEOTIDE SEQUENCE</scope>
</reference>
<dbReference type="InterPro" id="IPR006020">
    <property type="entry name" value="PTB/PI_dom"/>
</dbReference>
<dbReference type="OMA" id="QLSVEAC"/>
<dbReference type="RefSeq" id="XP_008331826.1">
    <property type="nucleotide sequence ID" value="XM_008333604.3"/>
</dbReference>
<feature type="domain" description="PID" evidence="8">
    <location>
        <begin position="29"/>
        <end position="175"/>
    </location>
</feature>
<dbReference type="SMART" id="SM00462">
    <property type="entry name" value="PTB"/>
    <property type="match status" value="1"/>
</dbReference>
<dbReference type="AlphaFoldDB" id="A0A3P8VKL2"/>
<evidence type="ECO:0000256" key="1">
    <source>
        <dbReference type="ARBA" id="ARBA00023054"/>
    </source>
</evidence>
<dbReference type="GeneTree" id="ENSGT00510000046975"/>
<dbReference type="Gene3D" id="2.30.29.30">
    <property type="entry name" value="Pleckstrin-homology domain (PH domain)/Phosphotyrosine-binding domain (PTB)"/>
    <property type="match status" value="1"/>
</dbReference>